<evidence type="ECO:0000313" key="1">
    <source>
        <dbReference type="EMBL" id="CAF0769057.1"/>
    </source>
</evidence>
<reference evidence="1" key="1">
    <citation type="submission" date="2021-02" db="EMBL/GenBank/DDBJ databases">
        <authorList>
            <person name="Nowell W R."/>
        </authorList>
    </citation>
    <scope>NUCLEOTIDE SEQUENCE</scope>
    <source>
        <strain evidence="1">Ploen Becks lab</strain>
    </source>
</reference>
<accession>A0A813QMN1</accession>
<protein>
    <submittedName>
        <fullName evidence="1">Uncharacterized protein</fullName>
    </submittedName>
</protein>
<sequence length="96" mass="11544">MKQNLKLVTLALLVMIQLNVNVYCVSYMYPGAFLMPHTWFEIYRNKMMDHELKANLYKYLKSKKHSIIIGKRGLENSEEFNIFKYLKERDMMDNSK</sequence>
<gene>
    <name evidence="1" type="ORF">OXX778_LOCUS4851</name>
</gene>
<name>A0A813QMN1_9BILA</name>
<dbReference type="OrthoDB" id="10459702at2759"/>
<dbReference type="EMBL" id="CAJNOC010000500">
    <property type="protein sequence ID" value="CAF0769057.1"/>
    <property type="molecule type" value="Genomic_DNA"/>
</dbReference>
<organism evidence="1 2">
    <name type="scientific">Brachionus calyciflorus</name>
    <dbReference type="NCBI Taxonomy" id="104777"/>
    <lineage>
        <taxon>Eukaryota</taxon>
        <taxon>Metazoa</taxon>
        <taxon>Spiralia</taxon>
        <taxon>Gnathifera</taxon>
        <taxon>Rotifera</taxon>
        <taxon>Eurotatoria</taxon>
        <taxon>Monogononta</taxon>
        <taxon>Pseudotrocha</taxon>
        <taxon>Ploima</taxon>
        <taxon>Brachionidae</taxon>
        <taxon>Brachionus</taxon>
    </lineage>
</organism>
<dbReference type="Proteomes" id="UP000663879">
    <property type="component" value="Unassembled WGS sequence"/>
</dbReference>
<comment type="caution">
    <text evidence="1">The sequence shown here is derived from an EMBL/GenBank/DDBJ whole genome shotgun (WGS) entry which is preliminary data.</text>
</comment>
<keyword evidence="2" id="KW-1185">Reference proteome</keyword>
<proteinExistence type="predicted"/>
<dbReference type="AlphaFoldDB" id="A0A813QMN1"/>
<evidence type="ECO:0000313" key="2">
    <source>
        <dbReference type="Proteomes" id="UP000663879"/>
    </source>
</evidence>